<keyword evidence="3" id="KW-1185">Reference proteome</keyword>
<sequence>MKFFQKEIKLQACSRGFHLITNNILDAIPDIKQINIGQLQVFIKHTSASLTINENADYTVRDDFEKHFNVLAPENAPYYKHTYEGSDDMPAHIKASLLGASVNIPITKGELNLGVWQGIYLCEHRNYGGSRTIVVTAFGV</sequence>
<dbReference type="EMBL" id="JAODOP010000004">
    <property type="protein sequence ID" value="MEF3832257.1"/>
    <property type="molecule type" value="Genomic_DNA"/>
</dbReference>
<dbReference type="Pfam" id="PF01894">
    <property type="entry name" value="YjbQ"/>
    <property type="match status" value="1"/>
</dbReference>
<reference evidence="2 3" key="1">
    <citation type="submission" date="2022-09" db="EMBL/GenBank/DDBJ databases">
        <title>Genome sequencing of Flavivirga sp. MEBiC05379.</title>
        <authorList>
            <person name="Oh H.-M."/>
            <person name="Kwon K.K."/>
            <person name="Park M.J."/>
            <person name="Yang S.-H."/>
        </authorList>
    </citation>
    <scope>NUCLEOTIDE SEQUENCE [LARGE SCALE GENOMIC DNA]</scope>
    <source>
        <strain evidence="2 3">MEBiC05379</strain>
    </source>
</reference>
<proteinExistence type="inferred from homology"/>
<dbReference type="RefSeq" id="WP_303304639.1">
    <property type="nucleotide sequence ID" value="NZ_JAODOP010000004.1"/>
</dbReference>
<name>A0ABU7XQY3_9FLAO</name>
<dbReference type="Proteomes" id="UP001337305">
    <property type="component" value="Unassembled WGS sequence"/>
</dbReference>
<gene>
    <name evidence="2" type="ORF">N1F79_03885</name>
</gene>
<dbReference type="PANTHER" id="PTHR30615:SF8">
    <property type="entry name" value="UPF0047 PROTEIN C4A8.02C"/>
    <property type="match status" value="1"/>
</dbReference>
<dbReference type="PIRSF" id="PIRSF004681">
    <property type="entry name" value="UCP004681"/>
    <property type="match status" value="1"/>
</dbReference>
<dbReference type="InterPro" id="IPR001602">
    <property type="entry name" value="UPF0047_YjbQ-like"/>
</dbReference>
<dbReference type="SUPFAM" id="SSF111038">
    <property type="entry name" value="YjbQ-like"/>
    <property type="match status" value="1"/>
</dbReference>
<organism evidence="2 3">
    <name type="scientific">Flavivirga spongiicola</name>
    <dbReference type="NCBI Taxonomy" id="421621"/>
    <lineage>
        <taxon>Bacteria</taxon>
        <taxon>Pseudomonadati</taxon>
        <taxon>Bacteroidota</taxon>
        <taxon>Flavobacteriia</taxon>
        <taxon>Flavobacteriales</taxon>
        <taxon>Flavobacteriaceae</taxon>
        <taxon>Flavivirga</taxon>
    </lineage>
</organism>
<comment type="caution">
    <text evidence="2">The sequence shown here is derived from an EMBL/GenBank/DDBJ whole genome shotgun (WGS) entry which is preliminary data.</text>
</comment>
<dbReference type="InterPro" id="IPR035917">
    <property type="entry name" value="YjbQ-like_sf"/>
</dbReference>
<accession>A0ABU7XQY3</accession>
<evidence type="ECO:0000313" key="3">
    <source>
        <dbReference type="Proteomes" id="UP001337305"/>
    </source>
</evidence>
<dbReference type="Gene3D" id="2.60.120.460">
    <property type="entry name" value="YjbQ-like"/>
    <property type="match status" value="1"/>
</dbReference>
<dbReference type="NCBIfam" id="TIGR00149">
    <property type="entry name" value="TIGR00149_YjbQ"/>
    <property type="match status" value="1"/>
</dbReference>
<protein>
    <submittedName>
        <fullName evidence="2">Secondary thiamine-phosphate synthase enzyme YjbQ</fullName>
    </submittedName>
</protein>
<dbReference type="PANTHER" id="PTHR30615">
    <property type="entry name" value="UNCHARACTERIZED PROTEIN YJBQ-RELATED"/>
    <property type="match status" value="1"/>
</dbReference>
<evidence type="ECO:0000256" key="1">
    <source>
        <dbReference type="ARBA" id="ARBA00005534"/>
    </source>
</evidence>
<comment type="similarity">
    <text evidence="1">Belongs to the UPF0047 family.</text>
</comment>
<evidence type="ECO:0000313" key="2">
    <source>
        <dbReference type="EMBL" id="MEF3832257.1"/>
    </source>
</evidence>